<accession>A0A0H5S3Z4</accession>
<dbReference type="EMBL" id="CWKH01000001">
    <property type="protein sequence ID" value="CRZ15829.1"/>
    <property type="molecule type" value="Genomic_DNA"/>
</dbReference>
<evidence type="ECO:0000313" key="2">
    <source>
        <dbReference type="EMBL" id="CRZ15829.1"/>
    </source>
</evidence>
<keyword evidence="3" id="KW-1185">Reference proteome</keyword>
<keyword evidence="1" id="KW-0472">Membrane</keyword>
<dbReference type="Proteomes" id="UP000199147">
    <property type="component" value="Unassembled WGS sequence"/>
</dbReference>
<sequence length="592" mass="61751">MARMGSEGAQKAAGRVLGALRHVGTVLAGAAVVWLVWAAALSAWARLVAPRSAGESAWYVVGQHRWGEALPNRIALVVVVIVVVLIAAMVYSVWRGRTGRDLAATPAGAAGVAALLVIAYVSQGIPAFYRTAMDNAAVTAALPLGAASWWLCLAGAAATFLAARAFPRLERGSVKLLAVGAAIAVVVAAVVTVGALRAGDDGRFVDATTAAATDVPASPAALGQRTFTVSVPDAFTDPNVASYDIAAAGVGFAVYQKGRITAYGTDGKERWHYSRSGPGEVSVNGMRVVDSGATILAFIDAGLVGLDAVTGDQLWTSADPELLEAAGGRFGRSTGPLVVGWNDEQVWTRYDSRTGRALWSEPAPHPGCGIVEPLVTASGVVSTVQCEDGKVWLSVLDPETGQIGWDTVLTERKIDPAVPLEQRYLKLGARPANSIGVFVSMVGAGAPDAAMYVDLVNRTVTALPADGRLAESYGPSDDFVVWYLTDRTTRLTLFGPDGHQRCQLPDGVEPARSNVPSLRVDQPAYVAFPDALLLADRGARGAEGSLRTFDAKTCTQTATVPAESVEGLVPVPGAVLVLRRDGQTLQIDGYTA</sequence>
<feature type="transmembrane region" description="Helical" evidence="1">
    <location>
        <begin position="106"/>
        <end position="129"/>
    </location>
</feature>
<reference evidence="3" key="1">
    <citation type="submission" date="2015-07" db="EMBL/GenBank/DDBJ databases">
        <authorList>
            <person name="Urmite Genomes"/>
        </authorList>
    </citation>
    <scope>NUCLEOTIDE SEQUENCE [LARGE SCALE GENOMIC DNA]</scope>
    <source>
        <strain evidence="3">type strain: ATCC 49404</strain>
    </source>
</reference>
<name>A0A0H5S3Z4_9MYCO</name>
<dbReference type="SUPFAM" id="SSF50998">
    <property type="entry name" value="Quinoprotein alcohol dehydrogenase-like"/>
    <property type="match status" value="1"/>
</dbReference>
<keyword evidence="1" id="KW-0812">Transmembrane</keyword>
<dbReference type="InterPro" id="IPR011047">
    <property type="entry name" value="Quinoprotein_ADH-like_sf"/>
</dbReference>
<feature type="transmembrane region" description="Helical" evidence="1">
    <location>
        <begin position="20"/>
        <end position="45"/>
    </location>
</feature>
<keyword evidence="1" id="KW-1133">Transmembrane helix</keyword>
<evidence type="ECO:0000256" key="1">
    <source>
        <dbReference type="SAM" id="Phobius"/>
    </source>
</evidence>
<protein>
    <submittedName>
        <fullName evidence="2">Uncharacterized protein</fullName>
    </submittedName>
</protein>
<dbReference type="AlphaFoldDB" id="A0A0H5S3Z4"/>
<dbReference type="Gene3D" id="2.130.10.10">
    <property type="entry name" value="YVTN repeat-like/Quinoprotein amine dehydrogenase"/>
    <property type="match status" value="1"/>
</dbReference>
<gene>
    <name evidence="2" type="ORF">BN2156_02693</name>
</gene>
<evidence type="ECO:0000313" key="3">
    <source>
        <dbReference type="Proteomes" id="UP000199147"/>
    </source>
</evidence>
<dbReference type="STRING" id="146018.BN2156_02693"/>
<feature type="transmembrane region" description="Helical" evidence="1">
    <location>
        <begin position="141"/>
        <end position="162"/>
    </location>
</feature>
<dbReference type="InterPro" id="IPR015943">
    <property type="entry name" value="WD40/YVTN_repeat-like_dom_sf"/>
</dbReference>
<feature type="transmembrane region" description="Helical" evidence="1">
    <location>
        <begin position="174"/>
        <end position="196"/>
    </location>
</feature>
<organism evidence="2 3">
    <name type="scientific">Mycolicibacterium neworleansense</name>
    <dbReference type="NCBI Taxonomy" id="146018"/>
    <lineage>
        <taxon>Bacteria</taxon>
        <taxon>Bacillati</taxon>
        <taxon>Actinomycetota</taxon>
        <taxon>Actinomycetes</taxon>
        <taxon>Mycobacteriales</taxon>
        <taxon>Mycobacteriaceae</taxon>
        <taxon>Mycolicibacterium</taxon>
    </lineage>
</organism>
<feature type="transmembrane region" description="Helical" evidence="1">
    <location>
        <begin position="74"/>
        <end position="94"/>
    </location>
</feature>
<proteinExistence type="predicted"/>